<dbReference type="NCBIfam" id="TIGR04056">
    <property type="entry name" value="OMP_RagA_SusC"/>
    <property type="match status" value="1"/>
</dbReference>
<dbReference type="SUPFAM" id="SSF49464">
    <property type="entry name" value="Carboxypeptidase regulatory domain-like"/>
    <property type="match status" value="1"/>
</dbReference>
<dbReference type="InterPro" id="IPR012910">
    <property type="entry name" value="Plug_dom"/>
</dbReference>
<dbReference type="Gene3D" id="2.170.130.10">
    <property type="entry name" value="TonB-dependent receptor, plug domain"/>
    <property type="match status" value="1"/>
</dbReference>
<dbReference type="Gene3D" id="2.60.40.1120">
    <property type="entry name" value="Carboxypeptidase-like, regulatory domain"/>
    <property type="match status" value="1"/>
</dbReference>
<dbReference type="NCBIfam" id="TIGR04057">
    <property type="entry name" value="SusC_RagA_signa"/>
    <property type="match status" value="1"/>
</dbReference>
<evidence type="ECO:0000256" key="3">
    <source>
        <dbReference type="ARBA" id="ARBA00022452"/>
    </source>
</evidence>
<evidence type="ECO:0000313" key="13">
    <source>
        <dbReference type="Proteomes" id="UP000198670"/>
    </source>
</evidence>
<dbReference type="GO" id="GO:0009279">
    <property type="term" value="C:cell outer membrane"/>
    <property type="evidence" value="ECO:0007669"/>
    <property type="project" value="UniProtKB-SubCell"/>
</dbReference>
<keyword evidence="2 8" id="KW-0813">Transport</keyword>
<keyword evidence="4 8" id="KW-0812">Transmembrane</keyword>
<gene>
    <name evidence="12" type="ORF">SAMN05444682_101315</name>
</gene>
<dbReference type="Gene3D" id="3.55.50.30">
    <property type="match status" value="1"/>
</dbReference>
<dbReference type="InterPro" id="IPR023996">
    <property type="entry name" value="TonB-dep_OMP_SusC/RagA"/>
</dbReference>
<dbReference type="OrthoDB" id="9768177at2"/>
<evidence type="ECO:0000313" key="12">
    <source>
        <dbReference type="EMBL" id="SFH81672.1"/>
    </source>
</evidence>
<evidence type="ECO:0000256" key="2">
    <source>
        <dbReference type="ARBA" id="ARBA00022448"/>
    </source>
</evidence>
<evidence type="ECO:0000256" key="1">
    <source>
        <dbReference type="ARBA" id="ARBA00004571"/>
    </source>
</evidence>
<dbReference type="InterPro" id="IPR036942">
    <property type="entry name" value="Beta-barrel_TonB_sf"/>
</dbReference>
<dbReference type="Pfam" id="PF07715">
    <property type="entry name" value="Plug"/>
    <property type="match status" value="1"/>
</dbReference>
<dbReference type="InterPro" id="IPR023997">
    <property type="entry name" value="TonB-dep_OMP_SusC/RagA_CS"/>
</dbReference>
<keyword evidence="7 8" id="KW-0998">Cell outer membrane</keyword>
<dbReference type="STRING" id="1477437.SAMN05444682_101315"/>
<protein>
    <submittedName>
        <fullName evidence="12">TonB-linked outer membrane protein, SusC/RagA family</fullName>
    </submittedName>
</protein>
<organism evidence="12 13">
    <name type="scientific">Parapedobacter indicus</name>
    <dbReference type="NCBI Taxonomy" id="1477437"/>
    <lineage>
        <taxon>Bacteria</taxon>
        <taxon>Pseudomonadati</taxon>
        <taxon>Bacteroidota</taxon>
        <taxon>Sphingobacteriia</taxon>
        <taxon>Sphingobacteriales</taxon>
        <taxon>Sphingobacteriaceae</taxon>
        <taxon>Parapedobacter</taxon>
    </lineage>
</organism>
<dbReference type="PROSITE" id="PS52016">
    <property type="entry name" value="TONB_DEPENDENT_REC_3"/>
    <property type="match status" value="1"/>
</dbReference>
<dbReference type="SUPFAM" id="SSF56935">
    <property type="entry name" value="Porins"/>
    <property type="match status" value="1"/>
</dbReference>
<dbReference type="InterPro" id="IPR039426">
    <property type="entry name" value="TonB-dep_rcpt-like"/>
</dbReference>
<dbReference type="Pfam" id="PF00593">
    <property type="entry name" value="TonB_dep_Rec_b-barrel"/>
    <property type="match status" value="1"/>
</dbReference>
<dbReference type="EMBL" id="FOQO01000001">
    <property type="protein sequence ID" value="SFH81672.1"/>
    <property type="molecule type" value="Genomic_DNA"/>
</dbReference>
<dbReference type="Gene3D" id="2.40.170.20">
    <property type="entry name" value="TonB-dependent receptor, beta-barrel domain"/>
    <property type="match status" value="1"/>
</dbReference>
<dbReference type="InterPro" id="IPR000531">
    <property type="entry name" value="Beta-barrel_TonB"/>
</dbReference>
<dbReference type="AlphaFoldDB" id="A0A1I3D4N0"/>
<evidence type="ECO:0000256" key="5">
    <source>
        <dbReference type="ARBA" id="ARBA00023077"/>
    </source>
</evidence>
<accession>A0A1I3D4N0</accession>
<feature type="domain" description="TonB-dependent receptor plug" evidence="11">
    <location>
        <begin position="231"/>
        <end position="338"/>
    </location>
</feature>
<feature type="domain" description="TonB-dependent receptor-like beta-barrel" evidence="10">
    <location>
        <begin position="493"/>
        <end position="1076"/>
    </location>
</feature>
<evidence type="ECO:0000256" key="9">
    <source>
        <dbReference type="RuleBase" id="RU003357"/>
    </source>
</evidence>
<proteinExistence type="inferred from homology"/>
<keyword evidence="5 9" id="KW-0798">TonB box</keyword>
<evidence type="ECO:0000256" key="8">
    <source>
        <dbReference type="PROSITE-ProRule" id="PRU01360"/>
    </source>
</evidence>
<name>A0A1I3D4N0_9SPHI</name>
<reference evidence="12 13" key="1">
    <citation type="submission" date="2016-10" db="EMBL/GenBank/DDBJ databases">
        <authorList>
            <person name="de Groot N.N."/>
        </authorList>
    </citation>
    <scope>NUCLEOTIDE SEQUENCE [LARGE SCALE GENOMIC DNA]</scope>
    <source>
        <strain evidence="12 13">RK1</strain>
    </source>
</reference>
<evidence type="ECO:0000259" key="11">
    <source>
        <dbReference type="Pfam" id="PF07715"/>
    </source>
</evidence>
<dbReference type="Pfam" id="PF13715">
    <property type="entry name" value="CarbopepD_reg_2"/>
    <property type="match status" value="1"/>
</dbReference>
<sequence length="1120" mass="124628">MNFYHQAIGWLACIHPTAAKRIIMRINLVSLALLVGMLQLQAYDLKAQKLTLNVNQLPLESVLREIARQTAYDFLYNAQQLKNNAVPVSINGSNIPLDEMLVRIFEKQPRLGYVIDQKTVVIKPKKEAAQPAEPTVVQQRTVSGRVTDEMGTPLTGVSILVKGSGRGTSTSEAGTYSIDVGESDQTLVFSYIGYAEQEVPIAGKREANVVLQAQSSDLEEVVVVGYGTMLKQNLSTAVSTIDASKLTERPTTSNVLQGMAGKIPGVSISLNSGAPGGSPAIKIRGTGSLNSDNEPLYVVDGVVGVNPDVVDPNVIKSIDVLKDATSSAIYGSRGANGVVVITTKEGRKNGTTISYNTAVSAATLAREVDVLDAYESLEVFKRAYEYAPGRIAPHLDPDNDFARKDDLFNPDGTPKYNTNWQKVTTRTAMPHQHSLTFSGGTDKLTVAANVSYRDNQGIMRNTYEKQLNGFVNLNWDVKEWFHLQAVVNLGSNNGRNSENSISRYMLEYLPFLPVRYPDGTYSRKGDYPGAEDAENPVKILDQRESYSKKQYNLTNLIGTFKISPKLKLTTSFSKQEGADMTSFYAPSTLWGYGSTQNGRAERGHTVHNSWTNEDYLTYDDQWGNHNLNVVGGVSWYYDQSTFSNVGTENFFDDFFKYYNLGVGTVRSMAGSGYDDSKMNSYYARANYNYDNRYIVGASFRYDGSSRFGANNKYGFFPSFSAAWLLSNEEFFSSIKPTVENLKLRMSYGIVGNAGIGNYSTMARYGNSLLPFNKDLHTVVTLQEMSNPDLKWERSNQFDAGLDVSMFNGRIEFVADFYNKITSDLLYRLQLPSTTGYESSMTNLGKIRNRGLELGLTTRNIQTPDFLWTTSVNYSMNRSMVIDIDGNIIGKWGGRIVEGRPLNQFYGYVRLGTWGVDEAAEAAKYNKKPGDLKYLDRNGNGQKDGDDQDFLGSGTPKFEMNLANNISYKGFTFLFDLHALYGNQVINFTRQLMENRVTFSNSYGGILENAWTPDHQNAMVASLRLPGDGYENDVDSHSAEPGSFLRVRNVGLRYDFENDILNKWRIQTLSLGLNVENALLFTKYSGGDPEVTSYDPVFEQGVDFYTYPKPRTYSFTLGVSF</sequence>
<comment type="subcellular location">
    <subcellularLocation>
        <location evidence="1 8">Cell outer membrane</location>
        <topology evidence="1 8">Multi-pass membrane protein</topology>
    </subcellularLocation>
</comment>
<dbReference type="InterPro" id="IPR037066">
    <property type="entry name" value="Plug_dom_sf"/>
</dbReference>
<keyword evidence="6 8" id="KW-0472">Membrane</keyword>
<evidence type="ECO:0000256" key="6">
    <source>
        <dbReference type="ARBA" id="ARBA00023136"/>
    </source>
</evidence>
<comment type="similarity">
    <text evidence="8 9">Belongs to the TonB-dependent receptor family.</text>
</comment>
<keyword evidence="13" id="KW-1185">Reference proteome</keyword>
<evidence type="ECO:0000256" key="7">
    <source>
        <dbReference type="ARBA" id="ARBA00023237"/>
    </source>
</evidence>
<dbReference type="Proteomes" id="UP000198670">
    <property type="component" value="Unassembled WGS sequence"/>
</dbReference>
<dbReference type="InterPro" id="IPR008969">
    <property type="entry name" value="CarboxyPept-like_regulatory"/>
</dbReference>
<evidence type="ECO:0000256" key="4">
    <source>
        <dbReference type="ARBA" id="ARBA00022692"/>
    </source>
</evidence>
<evidence type="ECO:0000259" key="10">
    <source>
        <dbReference type="Pfam" id="PF00593"/>
    </source>
</evidence>
<keyword evidence="3 8" id="KW-1134">Transmembrane beta strand</keyword>